<dbReference type="PANTHER" id="PTHR39210:SF1">
    <property type="entry name" value="HEPARIN-SULFATE LYASE"/>
    <property type="match status" value="1"/>
</dbReference>
<comment type="subcellular location">
    <subcellularLocation>
        <location evidence="1">Periplasm</location>
    </subcellularLocation>
</comment>
<comment type="caution">
    <text evidence="7">The sequence shown here is derived from an EMBL/GenBank/DDBJ whole genome shotgun (WGS) entry which is preliminary data.</text>
</comment>
<organism evidence="7 8">
    <name type="scientific">[Clostridium] citroniae WAL-19142</name>
    <dbReference type="NCBI Taxonomy" id="742734"/>
    <lineage>
        <taxon>Bacteria</taxon>
        <taxon>Bacillati</taxon>
        <taxon>Bacillota</taxon>
        <taxon>Clostridia</taxon>
        <taxon>Lachnospirales</taxon>
        <taxon>Lachnospiraceae</taxon>
        <taxon>Enterocloster</taxon>
    </lineage>
</organism>
<evidence type="ECO:0000256" key="3">
    <source>
        <dbReference type="ARBA" id="ARBA00022764"/>
    </source>
</evidence>
<protein>
    <submittedName>
        <fullName evidence="7">Uncharacterized protein</fullName>
    </submittedName>
</protein>
<keyword evidence="4" id="KW-0456">Lyase</keyword>
<dbReference type="Pfam" id="PF16889">
    <property type="entry name" value="Hepar_II_III_N"/>
    <property type="match status" value="1"/>
</dbReference>
<evidence type="ECO:0000256" key="2">
    <source>
        <dbReference type="ARBA" id="ARBA00022729"/>
    </source>
</evidence>
<dbReference type="InterPro" id="IPR031680">
    <property type="entry name" value="Hepar_II_III_N"/>
</dbReference>
<evidence type="ECO:0000313" key="8">
    <source>
        <dbReference type="Proteomes" id="UP000037392"/>
    </source>
</evidence>
<evidence type="ECO:0000259" key="5">
    <source>
        <dbReference type="Pfam" id="PF07940"/>
    </source>
</evidence>
<feature type="domain" description="Heparinase II/III-like C-terminal" evidence="5">
    <location>
        <begin position="367"/>
        <end position="527"/>
    </location>
</feature>
<dbReference type="Pfam" id="PF07940">
    <property type="entry name" value="Hepar_II_III_C"/>
    <property type="match status" value="1"/>
</dbReference>
<proteinExistence type="predicted"/>
<dbReference type="EMBL" id="ADLK01000031">
    <property type="protein sequence ID" value="KMW16334.1"/>
    <property type="molecule type" value="Genomic_DNA"/>
</dbReference>
<dbReference type="OrthoDB" id="7335480at2"/>
<dbReference type="Gene3D" id="2.70.98.70">
    <property type="match status" value="1"/>
</dbReference>
<dbReference type="InterPro" id="IPR012480">
    <property type="entry name" value="Hepar_II_III_C"/>
</dbReference>
<dbReference type="RefSeq" id="WP_048930709.1">
    <property type="nucleotide sequence ID" value="NZ_KQ235882.1"/>
</dbReference>
<sequence length="666" mass="75498">MKQDRFMALAERTRAYIKQYDPAFVTEYMVAHCLDEGERIVEQAELLMDQTFIFEDRWDMEPCSTPYTLKEMVWDQSPNMDPEWVFMLNRHEYLHKLLLAFRLTGKGKYIEKLMWYMDHWIAGNPILPEGSLTTRSIDTGIRCMSWQFLLVHLIGEGLMGQSQAEKILDSLSSQYLYMKKGYIDKYTLSNWGLLQTAAICHGYLWFEEYLPGDGLKEWAWEELENQLALQVLEDGSHWEQSMMYHMEVLLACMRLLAYWKGDVPADKIWLKTKTAKMSRYVIYAAGPDHCQMAQCDSDVTDVRDVLTKAAVLTGDGKCRFAGFGSMDLDSAWLLGRDGICAYGRQKPLMPETLSLHAEDSGNIYVRSSWSEDSHFTYLTCGSLGSSHGHADLTHISLYYEGKPFLVDSGRYSYMEEEPLRPALKSAQAHNVCVIDGESQGIPKGAWGYETYGECLKNYFREQGPVHYCEMAYHGTLTSGSGYLVIRRVLTADPGIWLIVNDIECSGSHVVEESYHLDPRVEALGEPGGEWNLRAGNSCLKLAGAAGFIKTDCVVSETYNHLSPASCLTKKSRFTDRHRDWTCLAGADMEMGSVPVFQWGSSEPVPGTEVVSRTFTSPSGENWTFLIWNRETCKGGKLYLCNGVPVYAKAAVIRSLNGNTTLYRLRN</sequence>
<name>A0A0J9BVS6_9FIRM</name>
<dbReference type="AlphaFoldDB" id="A0A0J9BVS6"/>
<evidence type="ECO:0000256" key="1">
    <source>
        <dbReference type="ARBA" id="ARBA00004418"/>
    </source>
</evidence>
<dbReference type="GO" id="GO:0042597">
    <property type="term" value="C:periplasmic space"/>
    <property type="evidence" value="ECO:0007669"/>
    <property type="project" value="UniProtKB-SubCell"/>
</dbReference>
<evidence type="ECO:0000313" key="7">
    <source>
        <dbReference type="EMBL" id="KMW16334.1"/>
    </source>
</evidence>
<evidence type="ECO:0000256" key="4">
    <source>
        <dbReference type="ARBA" id="ARBA00023239"/>
    </source>
</evidence>
<dbReference type="SUPFAM" id="SSF48230">
    <property type="entry name" value="Chondroitin AC/alginate lyase"/>
    <property type="match status" value="1"/>
</dbReference>
<keyword evidence="2" id="KW-0732">Signal</keyword>
<keyword evidence="3" id="KW-0574">Periplasm</keyword>
<dbReference type="InterPro" id="IPR008929">
    <property type="entry name" value="Chondroitin_lyas"/>
</dbReference>
<dbReference type="GO" id="GO:0016829">
    <property type="term" value="F:lyase activity"/>
    <property type="evidence" value="ECO:0007669"/>
    <property type="project" value="UniProtKB-KW"/>
</dbReference>
<gene>
    <name evidence="7" type="ORF">HMPREF9470_04388</name>
</gene>
<evidence type="ECO:0000259" key="6">
    <source>
        <dbReference type="Pfam" id="PF16889"/>
    </source>
</evidence>
<accession>A0A0J9BVS6</accession>
<dbReference type="PANTHER" id="PTHR39210">
    <property type="entry name" value="HEPARIN-SULFATE LYASE"/>
    <property type="match status" value="1"/>
</dbReference>
<dbReference type="GeneID" id="93165970"/>
<reference evidence="7 8" key="1">
    <citation type="submission" date="2011-04" db="EMBL/GenBank/DDBJ databases">
        <title>The Genome Sequence of Clostridium citroniae WAL-19142.</title>
        <authorList>
            <consortium name="The Broad Institute Genome Sequencing Platform"/>
            <person name="Earl A."/>
            <person name="Ward D."/>
            <person name="Feldgarden M."/>
            <person name="Gevers D."/>
            <person name="Warren Y.A."/>
            <person name="Tyrrell K.L."/>
            <person name="Citron D.M."/>
            <person name="Goldstein E.J."/>
            <person name="Daigneault M."/>
            <person name="Allen-Vercoe E."/>
            <person name="Young S.K."/>
            <person name="Zeng Q."/>
            <person name="Gargeya S."/>
            <person name="Fitzgerald M."/>
            <person name="Haas B."/>
            <person name="Abouelleil A."/>
            <person name="Alvarado L."/>
            <person name="Arachchi H.M."/>
            <person name="Berlin A."/>
            <person name="Brown A."/>
            <person name="Chapman S.B."/>
            <person name="Chen Z."/>
            <person name="Dunbar C."/>
            <person name="Freedman E."/>
            <person name="Gearin G."/>
            <person name="Gellesch M."/>
            <person name="Goldberg J."/>
            <person name="Griggs A."/>
            <person name="Gujja S."/>
            <person name="Heilman E.R."/>
            <person name="Heiman D."/>
            <person name="Howarth C."/>
            <person name="Larson L."/>
            <person name="Lui A."/>
            <person name="MacDonald P.J."/>
            <person name="Mehta T."/>
            <person name="Montmayeur A."/>
            <person name="Murphy C."/>
            <person name="Neiman D."/>
            <person name="Pearson M."/>
            <person name="Priest M."/>
            <person name="Roberts A."/>
            <person name="Saif S."/>
            <person name="Shea T."/>
            <person name="Shenoy N."/>
            <person name="Sisk P."/>
            <person name="Stolte C."/>
            <person name="Sykes S."/>
            <person name="White J."/>
            <person name="Yandava C."/>
            <person name="Wortman J."/>
            <person name="Nusbaum C."/>
            <person name="Birren B."/>
        </authorList>
    </citation>
    <scope>NUCLEOTIDE SEQUENCE [LARGE SCALE GENOMIC DNA]</scope>
    <source>
        <strain evidence="7 8">WAL-19142</strain>
    </source>
</reference>
<feature type="domain" description="Heparin-sulfate lyase N-terminal" evidence="6">
    <location>
        <begin position="46"/>
        <end position="301"/>
    </location>
</feature>
<dbReference type="Proteomes" id="UP000037392">
    <property type="component" value="Unassembled WGS sequence"/>
</dbReference>
<dbReference type="Gene3D" id="1.50.10.100">
    <property type="entry name" value="Chondroitin AC/alginate lyase"/>
    <property type="match status" value="1"/>
</dbReference>
<dbReference type="PATRIC" id="fig|742734.4.peg.4702"/>